<dbReference type="GO" id="GO:0016020">
    <property type="term" value="C:membrane"/>
    <property type="evidence" value="ECO:0007669"/>
    <property type="project" value="UniProtKB-SubCell"/>
</dbReference>
<dbReference type="Gene3D" id="1.20.1740.10">
    <property type="entry name" value="Amino acid/polyamine transporter I"/>
    <property type="match status" value="1"/>
</dbReference>
<comment type="subcellular location">
    <subcellularLocation>
        <location evidence="1">Membrane</location>
        <topology evidence="1">Multi-pass membrane protein</topology>
    </subcellularLocation>
</comment>
<dbReference type="PROSITE" id="PS00218">
    <property type="entry name" value="AMINO_ACID_PERMEASE_1"/>
    <property type="match status" value="1"/>
</dbReference>
<name>R8BTP0_PHAM7</name>
<keyword evidence="4 6" id="KW-1133">Transmembrane helix</keyword>
<protein>
    <submittedName>
        <fullName evidence="7">Putative gaba permease protein</fullName>
    </submittedName>
</protein>
<organism evidence="7 8">
    <name type="scientific">Phaeoacremonium minimum (strain UCR-PA7)</name>
    <name type="common">Esca disease fungus</name>
    <name type="synonym">Togninia minima</name>
    <dbReference type="NCBI Taxonomy" id="1286976"/>
    <lineage>
        <taxon>Eukaryota</taxon>
        <taxon>Fungi</taxon>
        <taxon>Dikarya</taxon>
        <taxon>Ascomycota</taxon>
        <taxon>Pezizomycotina</taxon>
        <taxon>Sordariomycetes</taxon>
        <taxon>Sordariomycetidae</taxon>
        <taxon>Togniniales</taxon>
        <taxon>Togniniaceae</taxon>
        <taxon>Phaeoacremonium</taxon>
    </lineage>
</organism>
<keyword evidence="8" id="KW-1185">Reference proteome</keyword>
<evidence type="ECO:0000256" key="3">
    <source>
        <dbReference type="ARBA" id="ARBA00022692"/>
    </source>
</evidence>
<dbReference type="GeneID" id="19322047"/>
<evidence type="ECO:0000256" key="1">
    <source>
        <dbReference type="ARBA" id="ARBA00004141"/>
    </source>
</evidence>
<evidence type="ECO:0000313" key="8">
    <source>
        <dbReference type="Proteomes" id="UP000014074"/>
    </source>
</evidence>
<evidence type="ECO:0000256" key="4">
    <source>
        <dbReference type="ARBA" id="ARBA00022989"/>
    </source>
</evidence>
<dbReference type="eggNOG" id="KOG1289">
    <property type="taxonomic scope" value="Eukaryota"/>
</dbReference>
<dbReference type="InterPro" id="IPR004840">
    <property type="entry name" value="Amino_acid_permease_CS"/>
</dbReference>
<reference evidence="8" key="1">
    <citation type="journal article" date="2013" name="Genome Announc.">
        <title>Draft genome sequence of the ascomycete Phaeoacremonium aleophilum strain UCR-PA7, a causal agent of the esca disease complex in grapevines.</title>
        <authorList>
            <person name="Blanco-Ulate B."/>
            <person name="Rolshausen P."/>
            <person name="Cantu D."/>
        </authorList>
    </citation>
    <scope>NUCLEOTIDE SEQUENCE [LARGE SCALE GENOMIC DNA]</scope>
    <source>
        <strain evidence="8">UCR-PA7</strain>
    </source>
</reference>
<dbReference type="Proteomes" id="UP000014074">
    <property type="component" value="Unassembled WGS sequence"/>
</dbReference>
<feature type="transmembrane region" description="Helical" evidence="6">
    <location>
        <begin position="151"/>
        <end position="170"/>
    </location>
</feature>
<feature type="transmembrane region" description="Helical" evidence="6">
    <location>
        <begin position="255"/>
        <end position="275"/>
    </location>
</feature>
<evidence type="ECO:0000256" key="2">
    <source>
        <dbReference type="ARBA" id="ARBA00022448"/>
    </source>
</evidence>
<dbReference type="GO" id="GO:0022857">
    <property type="term" value="F:transmembrane transporter activity"/>
    <property type="evidence" value="ECO:0007669"/>
    <property type="project" value="InterPro"/>
</dbReference>
<feature type="transmembrane region" description="Helical" evidence="6">
    <location>
        <begin position="35"/>
        <end position="59"/>
    </location>
</feature>
<feature type="transmembrane region" description="Helical" evidence="6">
    <location>
        <begin position="190"/>
        <end position="211"/>
    </location>
</feature>
<evidence type="ECO:0000313" key="7">
    <source>
        <dbReference type="EMBL" id="EOO02640.1"/>
    </source>
</evidence>
<feature type="transmembrane region" description="Helical" evidence="6">
    <location>
        <begin position="295"/>
        <end position="314"/>
    </location>
</feature>
<feature type="transmembrane region" description="Helical" evidence="6">
    <location>
        <begin position="120"/>
        <end position="139"/>
    </location>
</feature>
<dbReference type="KEGG" id="tmn:UCRPA7_1855"/>
<dbReference type="PANTHER" id="PTHR45649">
    <property type="entry name" value="AMINO-ACID PERMEASE BAT1"/>
    <property type="match status" value="1"/>
</dbReference>
<accession>R8BTP0</accession>
<evidence type="ECO:0000256" key="6">
    <source>
        <dbReference type="SAM" id="Phobius"/>
    </source>
</evidence>
<dbReference type="AlphaFoldDB" id="R8BTP0"/>
<dbReference type="GO" id="GO:0006865">
    <property type="term" value="P:amino acid transport"/>
    <property type="evidence" value="ECO:0007669"/>
    <property type="project" value="InterPro"/>
</dbReference>
<gene>
    <name evidence="7" type="ORF">UCRPA7_1855</name>
</gene>
<sequence>MIGFSFSIVTCWTALSGVFIVGVNAGGPPVMVYSWIAVSLISLCVALPMAEMCSMYPVAGGQYSWVAILAPPRVARGFSYVAGWFMLIGIIAMGATNNFVTANFILGQANLVFPEYVIQRWQTVLMAWLIAFIATGINLRGPQLLNKISHVLLWWNICSFIIITVTILATNDNKQPVSFVFKEFQNFTGWGSVYAIGLTLGVQMALNAIYFGTLTGFETVISIATEGFYLSYAMPLLSRLLAYYTGHFTAFTGPWAMSVPVSLCLNAIGLTYLLFGSITFNFPYSAPVDKDSMNYTSAAIGVIGVISVITWMTTGHKHFTGPRLGPSEKPIIGEDLAAAAAPRNEELAVKAG</sequence>
<dbReference type="PANTHER" id="PTHR45649:SF8">
    <property type="entry name" value="PERMEASE, PUTATIVE-RELATED"/>
    <property type="match status" value="1"/>
</dbReference>
<dbReference type="HOGENOM" id="CLU_004495_2_2_1"/>
<keyword evidence="2" id="KW-0813">Transport</keyword>
<feature type="transmembrane region" description="Helical" evidence="6">
    <location>
        <begin position="80"/>
        <end position="100"/>
    </location>
</feature>
<evidence type="ECO:0000256" key="5">
    <source>
        <dbReference type="ARBA" id="ARBA00023136"/>
    </source>
</evidence>
<dbReference type="RefSeq" id="XP_007912625.1">
    <property type="nucleotide sequence ID" value="XM_007914434.1"/>
</dbReference>
<feature type="transmembrane region" description="Helical" evidence="6">
    <location>
        <begin position="223"/>
        <end position="243"/>
    </location>
</feature>
<dbReference type="Pfam" id="PF13520">
    <property type="entry name" value="AA_permease_2"/>
    <property type="match status" value="1"/>
</dbReference>
<dbReference type="OrthoDB" id="3257095at2759"/>
<dbReference type="InterPro" id="IPR002293">
    <property type="entry name" value="AA/rel_permease1"/>
</dbReference>
<proteinExistence type="predicted"/>
<keyword evidence="3 6" id="KW-0812">Transmembrane</keyword>
<keyword evidence="5 6" id="KW-0472">Membrane</keyword>
<dbReference type="EMBL" id="KB932907">
    <property type="protein sequence ID" value="EOO02640.1"/>
    <property type="molecule type" value="Genomic_DNA"/>
</dbReference>